<gene>
    <name evidence="2" type="ORF">QBC32DRAFT_172384</name>
</gene>
<dbReference type="AlphaFoldDB" id="A0AAN6SIE3"/>
<dbReference type="EMBL" id="MU859090">
    <property type="protein sequence ID" value="KAK3954438.1"/>
    <property type="molecule type" value="Genomic_DNA"/>
</dbReference>
<proteinExistence type="predicted"/>
<evidence type="ECO:0000313" key="2">
    <source>
        <dbReference type="EMBL" id="KAK3954438.1"/>
    </source>
</evidence>
<feature type="region of interest" description="Disordered" evidence="1">
    <location>
        <begin position="37"/>
        <end position="68"/>
    </location>
</feature>
<accession>A0AAN6SIE3</accession>
<sequence>QEHRKINVLIYILRPDKTNPTQGSKAVDRGGLCRQGLVSWPKREPEPQTSPVDSASGSDTCSDSDDEWDFCESEPVAAPITVKEYLPFESNPAILAHVQNGLNPPC</sequence>
<evidence type="ECO:0000313" key="3">
    <source>
        <dbReference type="Proteomes" id="UP001303222"/>
    </source>
</evidence>
<feature type="compositionally biased region" description="Polar residues" evidence="1">
    <location>
        <begin position="47"/>
        <end position="61"/>
    </location>
</feature>
<feature type="non-terminal residue" evidence="2">
    <location>
        <position position="1"/>
    </location>
</feature>
<protein>
    <submittedName>
        <fullName evidence="2">Uncharacterized protein</fullName>
    </submittedName>
</protein>
<name>A0AAN6SIE3_9PEZI</name>
<dbReference type="Proteomes" id="UP001303222">
    <property type="component" value="Unassembled WGS sequence"/>
</dbReference>
<reference evidence="2" key="2">
    <citation type="submission" date="2023-06" db="EMBL/GenBank/DDBJ databases">
        <authorList>
            <consortium name="Lawrence Berkeley National Laboratory"/>
            <person name="Mondo S.J."/>
            <person name="Hensen N."/>
            <person name="Bonometti L."/>
            <person name="Westerberg I."/>
            <person name="Brannstrom I.O."/>
            <person name="Guillou S."/>
            <person name="Cros-Aarteil S."/>
            <person name="Calhoun S."/>
            <person name="Haridas S."/>
            <person name="Kuo A."/>
            <person name="Pangilinan J."/>
            <person name="Riley R."/>
            <person name="Labutti K."/>
            <person name="Andreopoulos B."/>
            <person name="Lipzen A."/>
            <person name="Chen C."/>
            <person name="Yanf M."/>
            <person name="Daum C."/>
            <person name="Ng V."/>
            <person name="Clum A."/>
            <person name="Steindorff A."/>
            <person name="Ohm R."/>
            <person name="Martin F."/>
            <person name="Silar P."/>
            <person name="Natvig D."/>
            <person name="Lalanne C."/>
            <person name="Gautier V."/>
            <person name="Ament-Velasquez S.L."/>
            <person name="Kruys A."/>
            <person name="Hutchinson M.I."/>
            <person name="Powell A.J."/>
            <person name="Barry K."/>
            <person name="Miller A.N."/>
            <person name="Grigoriev I.V."/>
            <person name="Debuchy R."/>
            <person name="Gladieux P."/>
            <person name="Thoren M.H."/>
            <person name="Johannesson H."/>
        </authorList>
    </citation>
    <scope>NUCLEOTIDE SEQUENCE</scope>
    <source>
        <strain evidence="2">CBS 626.80</strain>
    </source>
</reference>
<organism evidence="2 3">
    <name type="scientific">Pseudoneurospora amorphoporcata</name>
    <dbReference type="NCBI Taxonomy" id="241081"/>
    <lineage>
        <taxon>Eukaryota</taxon>
        <taxon>Fungi</taxon>
        <taxon>Dikarya</taxon>
        <taxon>Ascomycota</taxon>
        <taxon>Pezizomycotina</taxon>
        <taxon>Sordariomycetes</taxon>
        <taxon>Sordariomycetidae</taxon>
        <taxon>Sordariales</taxon>
        <taxon>Sordariaceae</taxon>
        <taxon>Pseudoneurospora</taxon>
    </lineage>
</organism>
<feature type="non-terminal residue" evidence="2">
    <location>
        <position position="106"/>
    </location>
</feature>
<reference evidence="2" key="1">
    <citation type="journal article" date="2023" name="Mol. Phylogenet. Evol.">
        <title>Genome-scale phylogeny and comparative genomics of the fungal order Sordariales.</title>
        <authorList>
            <person name="Hensen N."/>
            <person name="Bonometti L."/>
            <person name="Westerberg I."/>
            <person name="Brannstrom I.O."/>
            <person name="Guillou S."/>
            <person name="Cros-Aarteil S."/>
            <person name="Calhoun S."/>
            <person name="Haridas S."/>
            <person name="Kuo A."/>
            <person name="Mondo S."/>
            <person name="Pangilinan J."/>
            <person name="Riley R."/>
            <person name="LaButti K."/>
            <person name="Andreopoulos B."/>
            <person name="Lipzen A."/>
            <person name="Chen C."/>
            <person name="Yan M."/>
            <person name="Daum C."/>
            <person name="Ng V."/>
            <person name="Clum A."/>
            <person name="Steindorff A."/>
            <person name="Ohm R.A."/>
            <person name="Martin F."/>
            <person name="Silar P."/>
            <person name="Natvig D.O."/>
            <person name="Lalanne C."/>
            <person name="Gautier V."/>
            <person name="Ament-Velasquez S.L."/>
            <person name="Kruys A."/>
            <person name="Hutchinson M.I."/>
            <person name="Powell A.J."/>
            <person name="Barry K."/>
            <person name="Miller A.N."/>
            <person name="Grigoriev I.V."/>
            <person name="Debuchy R."/>
            <person name="Gladieux P."/>
            <person name="Hiltunen Thoren M."/>
            <person name="Johannesson H."/>
        </authorList>
    </citation>
    <scope>NUCLEOTIDE SEQUENCE</scope>
    <source>
        <strain evidence="2">CBS 626.80</strain>
    </source>
</reference>
<comment type="caution">
    <text evidence="2">The sequence shown here is derived from an EMBL/GenBank/DDBJ whole genome shotgun (WGS) entry which is preliminary data.</text>
</comment>
<evidence type="ECO:0000256" key="1">
    <source>
        <dbReference type="SAM" id="MobiDB-lite"/>
    </source>
</evidence>
<keyword evidence="3" id="KW-1185">Reference proteome</keyword>